<feature type="region of interest" description="Disordered" evidence="5">
    <location>
        <begin position="143"/>
        <end position="178"/>
    </location>
</feature>
<comment type="function">
    <text evidence="4">This protein is located at the 30S-50S ribosomal subunit interface and may play a role in the structure and function of the aminoacyl-tRNA binding site.</text>
</comment>
<dbReference type="GO" id="GO:0022625">
    <property type="term" value="C:cytosolic large ribosomal subunit"/>
    <property type="evidence" value="ECO:0007669"/>
    <property type="project" value="TreeGrafter"/>
</dbReference>
<dbReference type="GO" id="GO:0006412">
    <property type="term" value="P:translation"/>
    <property type="evidence" value="ECO:0007669"/>
    <property type="project" value="InterPro"/>
</dbReference>
<dbReference type="Pfam" id="PF01245">
    <property type="entry name" value="Ribosomal_L19"/>
    <property type="match status" value="1"/>
</dbReference>
<organism evidence="6 7">
    <name type="scientific">Candidatus Campbellbacteria bacterium CG22_combo_CG10-13_8_21_14_all_36_13</name>
    <dbReference type="NCBI Taxonomy" id="1974529"/>
    <lineage>
        <taxon>Bacteria</taxon>
        <taxon>Candidatus Campbelliibacteriota</taxon>
    </lineage>
</organism>
<protein>
    <recommendedName>
        <fullName evidence="4">50S ribosomal protein L19</fullName>
    </recommendedName>
</protein>
<dbReference type="Proteomes" id="UP000231143">
    <property type="component" value="Unassembled WGS sequence"/>
</dbReference>
<evidence type="ECO:0000256" key="3">
    <source>
        <dbReference type="ARBA" id="ARBA00023274"/>
    </source>
</evidence>
<reference evidence="6 7" key="1">
    <citation type="submission" date="2017-09" db="EMBL/GenBank/DDBJ databases">
        <title>Depth-based differentiation of microbial function through sediment-hosted aquifers and enrichment of novel symbionts in the deep terrestrial subsurface.</title>
        <authorList>
            <person name="Probst A.J."/>
            <person name="Ladd B."/>
            <person name="Jarett J.K."/>
            <person name="Geller-Mcgrath D.E."/>
            <person name="Sieber C.M."/>
            <person name="Emerson J.B."/>
            <person name="Anantharaman K."/>
            <person name="Thomas B.C."/>
            <person name="Malmstrom R."/>
            <person name="Stieglmeier M."/>
            <person name="Klingl A."/>
            <person name="Woyke T."/>
            <person name="Ryan C.M."/>
            <person name="Banfield J.F."/>
        </authorList>
    </citation>
    <scope>NUCLEOTIDE SEQUENCE [LARGE SCALE GENOMIC DNA]</scope>
    <source>
        <strain evidence="6">CG22_combo_CG10-13_8_21_14_all_36_13</strain>
    </source>
</reference>
<name>A0A2H0DXL4_9BACT</name>
<dbReference type="AlphaFoldDB" id="A0A2H0DXL4"/>
<comment type="similarity">
    <text evidence="1 4">Belongs to the bacterial ribosomal protein bL19 family.</text>
</comment>
<dbReference type="SUPFAM" id="SSF50104">
    <property type="entry name" value="Translation proteins SH3-like domain"/>
    <property type="match status" value="1"/>
</dbReference>
<dbReference type="PANTHER" id="PTHR15680:SF9">
    <property type="entry name" value="LARGE RIBOSOMAL SUBUNIT PROTEIN BL19M"/>
    <property type="match status" value="1"/>
</dbReference>
<dbReference type="InterPro" id="IPR038657">
    <property type="entry name" value="Ribosomal_bL19_sf"/>
</dbReference>
<keyword evidence="2 6" id="KW-0689">Ribosomal protein</keyword>
<dbReference type="Gene3D" id="2.30.30.790">
    <property type="match status" value="1"/>
</dbReference>
<evidence type="ECO:0000256" key="5">
    <source>
        <dbReference type="SAM" id="MobiDB-lite"/>
    </source>
</evidence>
<accession>A0A2H0DXL4</accession>
<dbReference type="EMBL" id="PCTT01000041">
    <property type="protein sequence ID" value="PIP86907.1"/>
    <property type="molecule type" value="Genomic_DNA"/>
</dbReference>
<dbReference type="InterPro" id="IPR008991">
    <property type="entry name" value="Translation_prot_SH3-like_sf"/>
</dbReference>
<dbReference type="InterPro" id="IPR001857">
    <property type="entry name" value="Ribosomal_bL19"/>
</dbReference>
<dbReference type="GO" id="GO:0003735">
    <property type="term" value="F:structural constituent of ribosome"/>
    <property type="evidence" value="ECO:0007669"/>
    <property type="project" value="InterPro"/>
</dbReference>
<sequence>MGSKILHKIISPVNVDERRALDIRAGDTVKVYQKIQEKGKTRLQVFEGVVLATKHGKEAGGTFTVRRVSNGVGMEKIYPLYSPNIDKIEILKRAKVRQSKLYHIRDKATKEIRRQMRRSRFMDTSTESDMEYQARTEVEAKEEAEADAMMEEVNTSPEGEQVVEEVEAVEEVKSEESK</sequence>
<evidence type="ECO:0000313" key="7">
    <source>
        <dbReference type="Proteomes" id="UP000231143"/>
    </source>
</evidence>
<dbReference type="PANTHER" id="PTHR15680">
    <property type="entry name" value="RIBOSOMAL PROTEIN L19"/>
    <property type="match status" value="1"/>
</dbReference>
<evidence type="ECO:0000256" key="1">
    <source>
        <dbReference type="ARBA" id="ARBA00005781"/>
    </source>
</evidence>
<evidence type="ECO:0000256" key="2">
    <source>
        <dbReference type="ARBA" id="ARBA00022980"/>
    </source>
</evidence>
<proteinExistence type="inferred from homology"/>
<evidence type="ECO:0000313" key="6">
    <source>
        <dbReference type="EMBL" id="PIP86907.1"/>
    </source>
</evidence>
<dbReference type="PRINTS" id="PR00061">
    <property type="entry name" value="RIBOSOMALL19"/>
</dbReference>
<evidence type="ECO:0000256" key="4">
    <source>
        <dbReference type="RuleBase" id="RU000559"/>
    </source>
</evidence>
<keyword evidence="3 4" id="KW-0687">Ribonucleoprotein</keyword>
<dbReference type="NCBIfam" id="TIGR01024">
    <property type="entry name" value="rplS_bact"/>
    <property type="match status" value="1"/>
</dbReference>
<comment type="caution">
    <text evidence="6">The sequence shown here is derived from an EMBL/GenBank/DDBJ whole genome shotgun (WGS) entry which is preliminary data.</text>
</comment>
<gene>
    <name evidence="6" type="ORF">COW81_03090</name>
</gene>